<reference evidence="2 3" key="1">
    <citation type="submission" date="2016-10" db="EMBL/GenBank/DDBJ databases">
        <title>The Draft Genome Sequence of Actinokineospora bangkokensis 44EHWT reveals the biosynthetic pathway of antifungal compounds Thailandins with unusual extender unit butylmalonyl-CoA.</title>
        <authorList>
            <person name="Greule A."/>
            <person name="Intra B."/>
            <person name="Flemming S."/>
            <person name="Rommel M.G."/>
            <person name="Panbangred W."/>
            <person name="Bechthold A."/>
        </authorList>
    </citation>
    <scope>NUCLEOTIDE SEQUENCE [LARGE SCALE GENOMIC DNA]</scope>
    <source>
        <strain evidence="2 3">44EHW</strain>
    </source>
</reference>
<keyword evidence="3" id="KW-1185">Reference proteome</keyword>
<dbReference type="OrthoDB" id="108890at2"/>
<evidence type="ECO:0000313" key="2">
    <source>
        <dbReference type="EMBL" id="OLR95473.1"/>
    </source>
</evidence>
<comment type="caution">
    <text evidence="2">The sequence shown here is derived from an EMBL/GenBank/DDBJ whole genome shotgun (WGS) entry which is preliminary data.</text>
</comment>
<dbReference type="PANTHER" id="PTHR36151:SF3">
    <property type="entry name" value="ER-BOUND OXYGENASE MPAB_MPAB'_RUBBER OXYGENASE CATALYTIC DOMAIN-CONTAINING PROTEIN"/>
    <property type="match status" value="1"/>
</dbReference>
<evidence type="ECO:0000313" key="3">
    <source>
        <dbReference type="Proteomes" id="UP000186040"/>
    </source>
</evidence>
<dbReference type="Proteomes" id="UP000186040">
    <property type="component" value="Unassembled WGS sequence"/>
</dbReference>
<dbReference type="Pfam" id="PF09995">
    <property type="entry name" value="MPAB_Lcp_cat"/>
    <property type="match status" value="1"/>
</dbReference>
<gene>
    <name evidence="2" type="ORF">BJP25_06970</name>
</gene>
<sequence>MTRPAVLDADELGLFGPDSVTWQLHADPAMWLGGVRSLYLQSLHPLAVAGVVQNSDFQSDPLGRLVRTADFVGISTYGTVAQAQEAAARVRKVHRTLRATDEDGRPFRLDDPELLLWVHCAEVSSFLTACGRAGYPLTAAQADRYLDEQRASAELVGLDPREVPGSVEQMAAYFRRVHPTLRRTPDSDVIYDFLHRPPLTGWLALGVRVYEPTISHLSYSLLPRWARALHGRAGYPGPLATGAARALRAAALAILPRVRRDDWEAQPAWVAAARRLGDWAVPSPARLPRL</sequence>
<dbReference type="PANTHER" id="PTHR36151">
    <property type="entry name" value="BLR2777 PROTEIN"/>
    <property type="match status" value="1"/>
</dbReference>
<feature type="domain" description="ER-bound oxygenase mpaB/mpaB'/Rubber oxygenase catalytic" evidence="1">
    <location>
        <begin position="22"/>
        <end position="249"/>
    </location>
</feature>
<dbReference type="AlphaFoldDB" id="A0A1Q9LTY7"/>
<dbReference type="EMBL" id="MKQR01000002">
    <property type="protein sequence ID" value="OLR95473.1"/>
    <property type="molecule type" value="Genomic_DNA"/>
</dbReference>
<dbReference type="GO" id="GO:0016491">
    <property type="term" value="F:oxidoreductase activity"/>
    <property type="evidence" value="ECO:0007669"/>
    <property type="project" value="InterPro"/>
</dbReference>
<proteinExistence type="predicted"/>
<organism evidence="2 3">
    <name type="scientific">Actinokineospora bangkokensis</name>
    <dbReference type="NCBI Taxonomy" id="1193682"/>
    <lineage>
        <taxon>Bacteria</taxon>
        <taxon>Bacillati</taxon>
        <taxon>Actinomycetota</taxon>
        <taxon>Actinomycetes</taxon>
        <taxon>Pseudonocardiales</taxon>
        <taxon>Pseudonocardiaceae</taxon>
        <taxon>Actinokineospora</taxon>
    </lineage>
</organism>
<protein>
    <recommendedName>
        <fullName evidence="1">ER-bound oxygenase mpaB/mpaB'/Rubber oxygenase catalytic domain-containing protein</fullName>
    </recommendedName>
</protein>
<dbReference type="RefSeq" id="WP_075972914.1">
    <property type="nucleotide sequence ID" value="NZ_MKQR01000002.1"/>
</dbReference>
<evidence type="ECO:0000259" key="1">
    <source>
        <dbReference type="Pfam" id="PF09995"/>
    </source>
</evidence>
<accession>A0A1Q9LTY7</accession>
<name>A0A1Q9LTY7_9PSEU</name>
<dbReference type="InterPro" id="IPR018713">
    <property type="entry name" value="MPAB/Lcp_cat_dom"/>
</dbReference>